<dbReference type="STRING" id="869212.Turpa_1871"/>
<evidence type="ECO:0000313" key="3">
    <source>
        <dbReference type="EMBL" id="AFM12518.1"/>
    </source>
</evidence>
<dbReference type="Proteomes" id="UP000006048">
    <property type="component" value="Chromosome"/>
</dbReference>
<dbReference type="Pfam" id="PF04773">
    <property type="entry name" value="FecR"/>
    <property type="match status" value="1"/>
</dbReference>
<evidence type="ECO:0000256" key="1">
    <source>
        <dbReference type="SAM" id="MobiDB-lite"/>
    </source>
</evidence>
<evidence type="ECO:0000313" key="4">
    <source>
        <dbReference type="Proteomes" id="UP000006048"/>
    </source>
</evidence>
<feature type="domain" description="FecR protein" evidence="2">
    <location>
        <begin position="61"/>
        <end position="161"/>
    </location>
</feature>
<evidence type="ECO:0000259" key="2">
    <source>
        <dbReference type="Pfam" id="PF04773"/>
    </source>
</evidence>
<feature type="compositionally biased region" description="Basic and acidic residues" evidence="1">
    <location>
        <begin position="239"/>
        <end position="262"/>
    </location>
</feature>
<sequence>MKKLYILINIAAVAFVACKEQPKPVTTHAAAVVFVVGSDARIFTAKGESKAVKGAILHEADKVQTGKKSQVDLLLPNNILIRIDQNSTVEMKEFRLGEGGIQTDRLMLQRGTVFAKVAKLDKKSAFAIQTPTIVAGVRGTQFMTEADENGTGKVAVIEGKVAVESAKTGTTEEVTEGEQVQLNDSGNLVESKMDEATAAKTNALSAVAKIKDQDLQNFQNILGDQQKLLDKAGGADKLKGMMDDSDKRIQDQKDMTKEKVEGLKGQTDTKIQDMKASTEGKVQQSTEKVDSMKSDTQNKIDSMKGGNSIDEMKKKQQEMLKKFP</sequence>
<proteinExistence type="predicted"/>
<accession>I4B5G1</accession>
<keyword evidence="4" id="KW-1185">Reference proteome</keyword>
<dbReference type="PANTHER" id="PTHR38731">
    <property type="entry name" value="LIPL45-RELATED LIPOPROTEIN-RELATED"/>
    <property type="match status" value="1"/>
</dbReference>
<dbReference type="EMBL" id="CP002959">
    <property type="protein sequence ID" value="AFM12518.1"/>
    <property type="molecule type" value="Genomic_DNA"/>
</dbReference>
<dbReference type="KEGG" id="tpx:Turpa_1871"/>
<gene>
    <name evidence="3" type="ordered locus">Turpa_1871</name>
</gene>
<dbReference type="AlphaFoldDB" id="I4B5G1"/>
<dbReference type="RefSeq" id="WP_014803027.1">
    <property type="nucleotide sequence ID" value="NC_018020.1"/>
</dbReference>
<name>I4B5G1_TURPD</name>
<dbReference type="InterPro" id="IPR006860">
    <property type="entry name" value="FecR"/>
</dbReference>
<feature type="compositionally biased region" description="Basic and acidic residues" evidence="1">
    <location>
        <begin position="310"/>
        <end position="324"/>
    </location>
</feature>
<dbReference type="Gene3D" id="2.60.120.1440">
    <property type="match status" value="1"/>
</dbReference>
<reference evidence="3 4" key="1">
    <citation type="submission" date="2012-06" db="EMBL/GenBank/DDBJ databases">
        <title>The complete chromosome of genome of Turneriella parva DSM 21527.</title>
        <authorList>
            <consortium name="US DOE Joint Genome Institute (JGI-PGF)"/>
            <person name="Lucas S."/>
            <person name="Han J."/>
            <person name="Lapidus A."/>
            <person name="Bruce D."/>
            <person name="Goodwin L."/>
            <person name="Pitluck S."/>
            <person name="Peters L."/>
            <person name="Kyrpides N."/>
            <person name="Mavromatis K."/>
            <person name="Ivanova N."/>
            <person name="Mikhailova N."/>
            <person name="Chertkov O."/>
            <person name="Detter J.C."/>
            <person name="Tapia R."/>
            <person name="Han C."/>
            <person name="Land M."/>
            <person name="Hauser L."/>
            <person name="Markowitz V."/>
            <person name="Cheng J.-F."/>
            <person name="Hugenholtz P."/>
            <person name="Woyke T."/>
            <person name="Wu D."/>
            <person name="Gronow S."/>
            <person name="Wellnitz S."/>
            <person name="Brambilla E."/>
            <person name="Klenk H.-P."/>
            <person name="Eisen J.A."/>
        </authorList>
    </citation>
    <scope>NUCLEOTIDE SEQUENCE [LARGE SCALE GENOMIC DNA]</scope>
    <source>
        <strain evidence="4">ATCC BAA-1111 / DSM 21527 / NCTC 11395 / H</strain>
    </source>
</reference>
<organism evidence="3 4">
    <name type="scientific">Turneriella parva (strain ATCC BAA-1111 / DSM 21527 / NCTC 11395 / H)</name>
    <name type="common">Leptospira parva</name>
    <dbReference type="NCBI Taxonomy" id="869212"/>
    <lineage>
        <taxon>Bacteria</taxon>
        <taxon>Pseudomonadati</taxon>
        <taxon>Spirochaetota</taxon>
        <taxon>Spirochaetia</taxon>
        <taxon>Leptospirales</taxon>
        <taxon>Leptospiraceae</taxon>
        <taxon>Turneriella</taxon>
    </lineage>
</organism>
<feature type="region of interest" description="Disordered" evidence="1">
    <location>
        <begin position="239"/>
        <end position="324"/>
    </location>
</feature>
<protein>
    <submittedName>
        <fullName evidence="3">FecR family protein</fullName>
    </submittedName>
</protein>
<dbReference type="OrthoDB" id="342847at2"/>
<dbReference type="PROSITE" id="PS51257">
    <property type="entry name" value="PROKAR_LIPOPROTEIN"/>
    <property type="match status" value="1"/>
</dbReference>
<dbReference type="HOGENOM" id="CLU_857761_0_0_12"/>
<feature type="compositionally biased region" description="Basic and acidic residues" evidence="1">
    <location>
        <begin position="287"/>
        <end position="302"/>
    </location>
</feature>